<comment type="caution">
    <text evidence="10">The sequence shown here is derived from an EMBL/GenBank/DDBJ whole genome shotgun (WGS) entry which is preliminary data.</text>
</comment>
<proteinExistence type="inferred from homology"/>
<reference evidence="10 11" key="1">
    <citation type="submission" date="2016-07" db="EMBL/GenBank/DDBJ databases">
        <title>Pervasive Adenine N6-methylation of Active Genes in Fungi.</title>
        <authorList>
            <consortium name="DOE Joint Genome Institute"/>
            <person name="Mondo S.J."/>
            <person name="Dannebaum R.O."/>
            <person name="Kuo R.C."/>
            <person name="Labutti K."/>
            <person name="Haridas S."/>
            <person name="Kuo A."/>
            <person name="Salamov A."/>
            <person name="Ahrendt S.R."/>
            <person name="Lipzen A."/>
            <person name="Sullivan W."/>
            <person name="Andreopoulos W.B."/>
            <person name="Clum A."/>
            <person name="Lindquist E."/>
            <person name="Daum C."/>
            <person name="Ramamoorthy G.K."/>
            <person name="Gryganskyi A."/>
            <person name="Culley D."/>
            <person name="Magnuson J.K."/>
            <person name="James T.Y."/>
            <person name="O'Malley M.A."/>
            <person name="Stajich J.E."/>
            <person name="Spatafora J.W."/>
            <person name="Visel A."/>
            <person name="Grigoriev I.V."/>
        </authorList>
    </citation>
    <scope>NUCLEOTIDE SEQUENCE [LARGE SCALE GENOMIC DNA]</scope>
    <source>
        <strain evidence="10 11">ATCC 12442</strain>
    </source>
</reference>
<dbReference type="GO" id="GO:0006606">
    <property type="term" value="P:protein import into nucleus"/>
    <property type="evidence" value="ECO:0007669"/>
    <property type="project" value="TreeGrafter"/>
</dbReference>
<evidence type="ECO:0000313" key="10">
    <source>
        <dbReference type="EMBL" id="ORX67022.1"/>
    </source>
</evidence>
<dbReference type="GO" id="GO:0031080">
    <property type="term" value="C:nuclear pore outer ring"/>
    <property type="evidence" value="ECO:0007669"/>
    <property type="project" value="TreeGrafter"/>
</dbReference>
<sequence length="339" mass="37712">MGKRGEDGRCADTRIAPELKASKLAQHLATVAREMPVMGVDEMRGEFLMRWRTWNCNMAGVGKEIARALSDAPGDAELLGMQRAAAVMAGDGEFEVSDFTVLDHALIALLQQDLPAFLARSDQIDGWLAAHSADLLGHLRILDSFRNVFAEDPRAFYLRALADSYLVYEELWRVVMDYLGAANATEQMQEVAMRVPMTSDRMAQQVLDVCEKHKLQEAMERILRQRAHQQWRRGRRGAAISDFAQANDDIQVAAVCNELWQEYLESGQLTYGSAIDGVLGVVHPRVQFLALYRDFHEAYVKRELKVAGKALLEILVGELAPRDACEGPIGGRGAVAGRQ</sequence>
<keyword evidence="5 9" id="KW-0653">Protein transport</keyword>
<dbReference type="GO" id="GO:0045893">
    <property type="term" value="P:positive regulation of DNA-templated transcription"/>
    <property type="evidence" value="ECO:0007669"/>
    <property type="project" value="TreeGrafter"/>
</dbReference>
<dbReference type="InterPro" id="IPR011502">
    <property type="entry name" value="Nucleoporin_Nup85"/>
</dbReference>
<dbReference type="OrthoDB" id="17644at2759"/>
<dbReference type="AlphaFoldDB" id="A0A1Y1W0M6"/>
<name>A0A1Y1W0M6_9FUNG</name>
<evidence type="ECO:0000256" key="4">
    <source>
        <dbReference type="ARBA" id="ARBA00022816"/>
    </source>
</evidence>
<evidence type="ECO:0000256" key="6">
    <source>
        <dbReference type="ARBA" id="ARBA00023010"/>
    </source>
</evidence>
<dbReference type="PANTHER" id="PTHR13373">
    <property type="entry name" value="FROUNT PROTEIN-RELATED"/>
    <property type="match status" value="1"/>
</dbReference>
<dbReference type="Pfam" id="PF07575">
    <property type="entry name" value="Nucleopor_Nup85"/>
    <property type="match status" value="1"/>
</dbReference>
<dbReference type="GO" id="GO:0017056">
    <property type="term" value="F:structural constituent of nuclear pore"/>
    <property type="evidence" value="ECO:0007669"/>
    <property type="project" value="TreeGrafter"/>
</dbReference>
<dbReference type="PANTHER" id="PTHR13373:SF21">
    <property type="entry name" value="NUCLEAR PORE COMPLEX PROTEIN NUP85"/>
    <property type="match status" value="1"/>
</dbReference>
<evidence type="ECO:0000313" key="11">
    <source>
        <dbReference type="Proteomes" id="UP000193922"/>
    </source>
</evidence>
<keyword evidence="4 9" id="KW-0509">mRNA transport</keyword>
<dbReference type="RefSeq" id="XP_040740944.1">
    <property type="nucleotide sequence ID" value="XM_040885701.1"/>
</dbReference>
<organism evidence="10 11">
    <name type="scientific">Linderina pennispora</name>
    <dbReference type="NCBI Taxonomy" id="61395"/>
    <lineage>
        <taxon>Eukaryota</taxon>
        <taxon>Fungi</taxon>
        <taxon>Fungi incertae sedis</taxon>
        <taxon>Zoopagomycota</taxon>
        <taxon>Kickxellomycotina</taxon>
        <taxon>Kickxellomycetes</taxon>
        <taxon>Kickxellales</taxon>
        <taxon>Kickxellaceae</taxon>
        <taxon>Linderina</taxon>
    </lineage>
</organism>
<keyword evidence="11" id="KW-1185">Reference proteome</keyword>
<evidence type="ECO:0000256" key="8">
    <source>
        <dbReference type="ARBA" id="ARBA00023242"/>
    </source>
</evidence>
<keyword evidence="6 9" id="KW-0811">Translocation</keyword>
<accession>A0A1Y1W0M6</accession>
<comment type="function">
    <text evidence="9">Functions as a component of the nuclear pore complex (NPC).</text>
</comment>
<evidence type="ECO:0000256" key="3">
    <source>
        <dbReference type="ARBA" id="ARBA00022448"/>
    </source>
</evidence>
<dbReference type="EMBL" id="MCFD01000013">
    <property type="protein sequence ID" value="ORX67022.1"/>
    <property type="molecule type" value="Genomic_DNA"/>
</dbReference>
<gene>
    <name evidence="10" type="ORF">DL89DRAFT_259565</name>
</gene>
<dbReference type="STRING" id="61395.A0A1Y1W0M6"/>
<protein>
    <recommendedName>
        <fullName evidence="9">Nuclear pore complex protein Nup85</fullName>
    </recommendedName>
</protein>
<keyword evidence="9" id="KW-0472">Membrane</keyword>
<keyword evidence="3 9" id="KW-0813">Transport</keyword>
<keyword evidence="7 9" id="KW-0906">Nuclear pore complex</keyword>
<comment type="subunit">
    <text evidence="9">Component of the nuclear pore complex (NPC).</text>
</comment>
<dbReference type="Proteomes" id="UP000193922">
    <property type="component" value="Unassembled WGS sequence"/>
</dbReference>
<dbReference type="GO" id="GO:0031965">
    <property type="term" value="C:nuclear membrane"/>
    <property type="evidence" value="ECO:0007669"/>
    <property type="project" value="UniProtKB-UniRule"/>
</dbReference>
<comment type="similarity">
    <text evidence="2 9">Belongs to the nucleoporin Nup85 family.</text>
</comment>
<evidence type="ECO:0000256" key="9">
    <source>
        <dbReference type="RuleBase" id="RU365073"/>
    </source>
</evidence>
<evidence type="ECO:0000256" key="1">
    <source>
        <dbReference type="ARBA" id="ARBA00004567"/>
    </source>
</evidence>
<comment type="subcellular location">
    <subcellularLocation>
        <location evidence="1 9">Nucleus</location>
        <location evidence="1 9">Nuclear pore complex</location>
    </subcellularLocation>
</comment>
<dbReference type="GO" id="GO:0006406">
    <property type="term" value="P:mRNA export from nucleus"/>
    <property type="evidence" value="ECO:0007669"/>
    <property type="project" value="TreeGrafter"/>
</dbReference>
<evidence type="ECO:0000256" key="5">
    <source>
        <dbReference type="ARBA" id="ARBA00022927"/>
    </source>
</evidence>
<keyword evidence="8 9" id="KW-0539">Nucleus</keyword>
<evidence type="ECO:0000256" key="7">
    <source>
        <dbReference type="ARBA" id="ARBA00023132"/>
    </source>
</evidence>
<evidence type="ECO:0000256" key="2">
    <source>
        <dbReference type="ARBA" id="ARBA00005573"/>
    </source>
</evidence>
<dbReference type="GeneID" id="63802349"/>